<dbReference type="CDD" id="cd22585">
    <property type="entry name" value="Rcat_RBR_DEAH12-like"/>
    <property type="match status" value="1"/>
</dbReference>
<evidence type="ECO:0000256" key="7">
    <source>
        <dbReference type="ARBA" id="ARBA00022786"/>
    </source>
</evidence>
<dbReference type="Pfam" id="PF22191">
    <property type="entry name" value="IBR_1"/>
    <property type="match status" value="1"/>
</dbReference>
<protein>
    <recommendedName>
        <fullName evidence="2">RBR-type E3 ubiquitin transferase</fullName>
        <ecNumber evidence="2">2.3.2.31</ecNumber>
    </recommendedName>
</protein>
<dbReference type="PROSITE" id="PS51873">
    <property type="entry name" value="TRIAD"/>
    <property type="match status" value="1"/>
</dbReference>
<dbReference type="SUPFAM" id="SSF57850">
    <property type="entry name" value="RING/U-box"/>
    <property type="match status" value="3"/>
</dbReference>
<evidence type="ECO:0000256" key="5">
    <source>
        <dbReference type="ARBA" id="ARBA00022737"/>
    </source>
</evidence>
<dbReference type="EC" id="2.3.2.31" evidence="2"/>
<evidence type="ECO:0000256" key="2">
    <source>
        <dbReference type="ARBA" id="ARBA00012251"/>
    </source>
</evidence>
<comment type="caution">
    <text evidence="13">The sequence shown here is derived from an EMBL/GenBank/DDBJ whole genome shotgun (WGS) entry which is preliminary data.</text>
</comment>
<evidence type="ECO:0000256" key="6">
    <source>
        <dbReference type="ARBA" id="ARBA00022771"/>
    </source>
</evidence>
<evidence type="ECO:0000256" key="1">
    <source>
        <dbReference type="ARBA" id="ARBA00001798"/>
    </source>
</evidence>
<evidence type="ECO:0000256" key="4">
    <source>
        <dbReference type="ARBA" id="ARBA00022723"/>
    </source>
</evidence>
<accession>A0A1J8QVX8</accession>
<feature type="coiled-coil region" evidence="10">
    <location>
        <begin position="738"/>
        <end position="772"/>
    </location>
</feature>
<evidence type="ECO:0000256" key="10">
    <source>
        <dbReference type="SAM" id="Coils"/>
    </source>
</evidence>
<dbReference type="PROSITE" id="PS00518">
    <property type="entry name" value="ZF_RING_1"/>
    <property type="match status" value="1"/>
</dbReference>
<evidence type="ECO:0000256" key="9">
    <source>
        <dbReference type="PROSITE-ProRule" id="PRU00175"/>
    </source>
</evidence>
<keyword evidence="5" id="KW-0677">Repeat</keyword>
<dbReference type="Gene3D" id="3.30.40.10">
    <property type="entry name" value="Zinc/RING finger domain, C3HC4 (zinc finger)"/>
    <property type="match status" value="1"/>
</dbReference>
<dbReference type="Pfam" id="PF01485">
    <property type="entry name" value="IBR"/>
    <property type="match status" value="1"/>
</dbReference>
<evidence type="ECO:0000256" key="3">
    <source>
        <dbReference type="ARBA" id="ARBA00022679"/>
    </source>
</evidence>
<keyword evidence="6 9" id="KW-0863">Zinc-finger</keyword>
<dbReference type="InterPro" id="IPR002867">
    <property type="entry name" value="IBR_dom"/>
</dbReference>
<gene>
    <name evidence="13" type="ORF">AZE42_01207</name>
</gene>
<dbReference type="GO" id="GO:0016567">
    <property type="term" value="P:protein ubiquitination"/>
    <property type="evidence" value="ECO:0007669"/>
    <property type="project" value="InterPro"/>
</dbReference>
<dbReference type="CDD" id="cd20335">
    <property type="entry name" value="BRcat_RBR"/>
    <property type="match status" value="1"/>
</dbReference>
<dbReference type="STRING" id="180088.A0A1J8QVX8"/>
<dbReference type="Pfam" id="PF13445">
    <property type="entry name" value="zf-RING_UBOX"/>
    <property type="match status" value="1"/>
</dbReference>
<evidence type="ECO:0000256" key="8">
    <source>
        <dbReference type="ARBA" id="ARBA00022833"/>
    </source>
</evidence>
<keyword evidence="3" id="KW-0808">Transferase</keyword>
<feature type="domain" description="RING-type" evidence="12">
    <location>
        <begin position="429"/>
        <end position="644"/>
    </location>
</feature>
<keyword evidence="4" id="KW-0479">Metal-binding</keyword>
<dbReference type="InterPro" id="IPR027370">
    <property type="entry name" value="Znf-RING_euk"/>
</dbReference>
<dbReference type="InterPro" id="IPR013083">
    <property type="entry name" value="Znf_RING/FYVE/PHD"/>
</dbReference>
<evidence type="ECO:0000259" key="12">
    <source>
        <dbReference type="PROSITE" id="PS51873"/>
    </source>
</evidence>
<dbReference type="GO" id="GO:0061630">
    <property type="term" value="F:ubiquitin protein ligase activity"/>
    <property type="evidence" value="ECO:0007669"/>
    <property type="project" value="UniProtKB-EC"/>
</dbReference>
<dbReference type="SMART" id="SM00647">
    <property type="entry name" value="IBR"/>
    <property type="match status" value="2"/>
</dbReference>
<sequence>MASGGKLSAEIITDAESGQALSLDLGGIEFRDEILTLEVSGYNSPGSMSAAAERDVDVLTISWRVPFVRYVAVYPPTITAAEKVQALNHRVYSGRRVKVEVNTMPPGRFVPNFQTNSIMISFLPPTVTDEEVRAFSGSDSVRRLPGKRAISFEDAGHIATTLRGHIECISPGTLKSLEPLLPIPNIDGIALVRARFASWDDAHAVHTLLLHYRIGDVPFWFRLPNPTQYSITISAEQFRAQKSLWDGLVGGIKDKSSCMLHIHEQGIVVRMRLSGSKKEALGALKVRVESLIAGEKVDGWHRSLGYSGNTFVRSVFDNTGALLRADWRRQLLKVYGLPKAVDQARELIKAELDRLSSMEYTRVLAKQSVRFFVQRGIPELKETFGEDNVKFVISAGRITISGGEEARHALERLIQDSLRGPQILPDPSGEQSCPICYDDISSPLRLGCGHVYCAACMRHFLTSALDSGQFPLTCMGDECRVPIPIPTIQHFLPPASFNRLLEVAFNAHISRNPLEFKYCKTPDCNQIYRSAAANSATVGQCPSCFSNICTSCHEDVHDGMSCDDYKRTGRLAEEERQTEAWIAAQGGRVKKCPSCRALIEKIDGCNHMTCSVCNTHICWRCMGIFAADTIYNHMRIDHGTIYDDDPVDNHANAEEERWMFRLAEQQRRNEEIAAAARRHEIARREEVAAARQQEVAARQLTEQGRQRAMQNYDNMIRQGREEIARREEVARRQEVAERQLAEQGRQRARQNYDNMIRQRREEMERARAQEERPGWGCTIM</sequence>
<evidence type="ECO:0000313" key="13">
    <source>
        <dbReference type="EMBL" id="OJA17608.1"/>
    </source>
</evidence>
<dbReference type="InterPro" id="IPR031127">
    <property type="entry name" value="E3_UB_ligase_RBR"/>
</dbReference>
<dbReference type="PANTHER" id="PTHR11685">
    <property type="entry name" value="RBR FAMILY RING FINGER AND IBR DOMAIN-CONTAINING"/>
    <property type="match status" value="1"/>
</dbReference>
<name>A0A1J8QVX8_9AGAM</name>
<reference evidence="13 14" key="1">
    <citation type="submission" date="2016-03" db="EMBL/GenBank/DDBJ databases">
        <title>Comparative genomics of the ectomycorrhizal sister species Rhizopogon vinicolor and Rhizopogon vesiculosus (Basidiomycota: Boletales) reveals a divergence of the mating type B locus.</title>
        <authorList>
            <person name="Mujic A.B."/>
            <person name="Kuo A."/>
            <person name="Tritt A."/>
            <person name="Lipzen A."/>
            <person name="Chen C."/>
            <person name="Johnson J."/>
            <person name="Sharma A."/>
            <person name="Barry K."/>
            <person name="Grigoriev I.V."/>
            <person name="Spatafora J.W."/>
        </authorList>
    </citation>
    <scope>NUCLEOTIDE SEQUENCE [LARGE SCALE GENOMIC DNA]</scope>
    <source>
        <strain evidence="13 14">AM-OR11-056</strain>
    </source>
</reference>
<feature type="domain" description="RING-type" evidence="11">
    <location>
        <begin position="433"/>
        <end position="478"/>
    </location>
</feature>
<comment type="catalytic activity">
    <reaction evidence="1">
        <text>[E2 ubiquitin-conjugating enzyme]-S-ubiquitinyl-L-cysteine + [acceptor protein]-L-lysine = [E2 ubiquitin-conjugating enzyme]-L-cysteine + [acceptor protein]-N(6)-ubiquitinyl-L-lysine.</text>
        <dbReference type="EC" id="2.3.2.31"/>
    </reaction>
</comment>
<dbReference type="Proteomes" id="UP000183567">
    <property type="component" value="Unassembled WGS sequence"/>
</dbReference>
<organism evidence="13 14">
    <name type="scientific">Rhizopogon vesiculosus</name>
    <dbReference type="NCBI Taxonomy" id="180088"/>
    <lineage>
        <taxon>Eukaryota</taxon>
        <taxon>Fungi</taxon>
        <taxon>Dikarya</taxon>
        <taxon>Basidiomycota</taxon>
        <taxon>Agaricomycotina</taxon>
        <taxon>Agaricomycetes</taxon>
        <taxon>Agaricomycetidae</taxon>
        <taxon>Boletales</taxon>
        <taxon>Suillineae</taxon>
        <taxon>Rhizopogonaceae</taxon>
        <taxon>Rhizopogon</taxon>
    </lineage>
</organism>
<dbReference type="PROSITE" id="PS50089">
    <property type="entry name" value="ZF_RING_2"/>
    <property type="match status" value="1"/>
</dbReference>
<dbReference type="InterPro" id="IPR044066">
    <property type="entry name" value="TRIAD_supradom"/>
</dbReference>
<evidence type="ECO:0000313" key="14">
    <source>
        <dbReference type="Proteomes" id="UP000183567"/>
    </source>
</evidence>
<dbReference type="InterPro" id="IPR017907">
    <property type="entry name" value="Znf_RING_CS"/>
</dbReference>
<keyword evidence="8" id="KW-0862">Zinc</keyword>
<evidence type="ECO:0000259" key="11">
    <source>
        <dbReference type="PROSITE" id="PS50089"/>
    </source>
</evidence>
<dbReference type="InterPro" id="IPR001841">
    <property type="entry name" value="Znf_RING"/>
</dbReference>
<dbReference type="CDD" id="cd06503">
    <property type="entry name" value="ATP-synt_Fo_b"/>
    <property type="match status" value="1"/>
</dbReference>
<dbReference type="GO" id="GO:0008270">
    <property type="term" value="F:zinc ion binding"/>
    <property type="evidence" value="ECO:0007669"/>
    <property type="project" value="UniProtKB-KW"/>
</dbReference>
<proteinExistence type="predicted"/>
<keyword evidence="10" id="KW-0175">Coiled coil</keyword>
<keyword evidence="7" id="KW-0833">Ubl conjugation pathway</keyword>
<keyword evidence="14" id="KW-1185">Reference proteome</keyword>
<dbReference type="OrthoDB" id="1431934at2759"/>
<dbReference type="AlphaFoldDB" id="A0A1J8QVX8"/>
<dbReference type="Gene3D" id="1.20.120.1750">
    <property type="match status" value="1"/>
</dbReference>
<dbReference type="EMBL" id="LVVM01001906">
    <property type="protein sequence ID" value="OJA17608.1"/>
    <property type="molecule type" value="Genomic_DNA"/>
</dbReference>
<dbReference type="SMART" id="SM00184">
    <property type="entry name" value="RING"/>
    <property type="match status" value="1"/>
</dbReference>